<dbReference type="GO" id="GO:0070733">
    <property type="term" value="F:AMPylase activity"/>
    <property type="evidence" value="ECO:0007669"/>
    <property type="project" value="UniProtKB-EC"/>
</dbReference>
<dbReference type="PANTHER" id="PTHR32057:SF14">
    <property type="entry name" value="PROTEIN ADENYLYLTRANSFERASE SELO, MITOCHONDRIAL"/>
    <property type="match status" value="1"/>
</dbReference>
<comment type="catalytic activity">
    <reaction evidence="8">
        <text>L-tyrosyl-[protein] + ATP = O-(5'-adenylyl)-L-tyrosyl-[protein] + diphosphate</text>
        <dbReference type="Rhea" id="RHEA:54288"/>
        <dbReference type="Rhea" id="RHEA-COMP:10136"/>
        <dbReference type="Rhea" id="RHEA-COMP:13846"/>
        <dbReference type="ChEBI" id="CHEBI:30616"/>
        <dbReference type="ChEBI" id="CHEBI:33019"/>
        <dbReference type="ChEBI" id="CHEBI:46858"/>
        <dbReference type="ChEBI" id="CHEBI:83624"/>
        <dbReference type="EC" id="2.7.7.108"/>
    </reaction>
</comment>
<sequence>MTQFTLDNRYPDALPATGYAHCDPAPAPAPALLLVNEPLAEALNIAPSWLQGADAAALWTGNGPLAGTRPVALAYAGHQFGQPVPQLGDGRALILGQVTTRDGAVVDLQLKGSGRTPFSRGGDGQAALGPVLREYIVSEAMHALGIPTTRALTVATTGATLERQFGPEPGAVLTRVAASHLRFGSFEYFAHRGDTDGLQALVDMAIDWHDPDWRDASASERAAALLDRVVERTAALISEWLRVGFIHGVMNTDNMTLSGETLDYGPCAFMDGFRPDRVYSSIDVRGRYAWNQQPRIGHWNLTRLAECLLPLLDPDEASATQRAERILATYPGRFEAHYNRALSAKLGLTDLRGGTDPAVGEEATGEDAELAERLLGLMARHEADFTNTWRVLATDRPDSPGQCRAMGEWLGHDDALAQWMDDYAARLQAAGIAESTRQSRMNHTNPAVIPRNHQVEAALDAARQGDMAPARQLIDALQSPYHPPPSAAWLQRPPSLAEVVPATFCGT</sequence>
<dbReference type="PANTHER" id="PTHR32057">
    <property type="entry name" value="PROTEIN ADENYLYLTRANSFERASE SELO, MITOCHONDRIAL"/>
    <property type="match status" value="1"/>
</dbReference>
<dbReference type="Pfam" id="PF02696">
    <property type="entry name" value="SelO"/>
    <property type="match status" value="1"/>
</dbReference>
<dbReference type="NCBIfam" id="NF000658">
    <property type="entry name" value="PRK00029.1"/>
    <property type="match status" value="1"/>
</dbReference>
<evidence type="ECO:0000256" key="1">
    <source>
        <dbReference type="ARBA" id="ARBA00009747"/>
    </source>
</evidence>
<dbReference type="EC" id="2.7.7.-" evidence="8"/>
<feature type="active site" description="Proton acceptor" evidence="8">
    <location>
        <position position="253"/>
    </location>
</feature>
<dbReference type="GO" id="GO:0005524">
    <property type="term" value="F:ATP binding"/>
    <property type="evidence" value="ECO:0007669"/>
    <property type="project" value="UniProtKB-UniRule"/>
</dbReference>
<dbReference type="RefSeq" id="WP_144348139.1">
    <property type="nucleotide sequence ID" value="NZ_VMKP01000003.1"/>
</dbReference>
<evidence type="ECO:0000256" key="5">
    <source>
        <dbReference type="ARBA" id="ARBA00022741"/>
    </source>
</evidence>
<feature type="binding site" evidence="8">
    <location>
        <position position="123"/>
    </location>
    <ligand>
        <name>ATP</name>
        <dbReference type="ChEBI" id="CHEBI:30616"/>
    </ligand>
</feature>
<comment type="catalytic activity">
    <reaction evidence="8">
        <text>L-seryl-[protein] + UTP = O-(5'-uridylyl)-L-seryl-[protein] + diphosphate</text>
        <dbReference type="Rhea" id="RHEA:64604"/>
        <dbReference type="Rhea" id="RHEA-COMP:9863"/>
        <dbReference type="Rhea" id="RHEA-COMP:16635"/>
        <dbReference type="ChEBI" id="CHEBI:29999"/>
        <dbReference type="ChEBI" id="CHEBI:33019"/>
        <dbReference type="ChEBI" id="CHEBI:46398"/>
        <dbReference type="ChEBI" id="CHEBI:156051"/>
    </reaction>
</comment>
<evidence type="ECO:0000256" key="4">
    <source>
        <dbReference type="ARBA" id="ARBA00022723"/>
    </source>
</evidence>
<keyword evidence="6 8" id="KW-0067">ATP-binding</keyword>
<dbReference type="AlphaFoldDB" id="A0A557RHC2"/>
<feature type="binding site" evidence="8">
    <location>
        <position position="90"/>
    </location>
    <ligand>
        <name>ATP</name>
        <dbReference type="ChEBI" id="CHEBI:30616"/>
    </ligand>
</feature>
<evidence type="ECO:0000256" key="6">
    <source>
        <dbReference type="ARBA" id="ARBA00022840"/>
    </source>
</evidence>
<keyword evidence="2 8" id="KW-0808">Transferase</keyword>
<comment type="cofactor">
    <cofactor evidence="8">
        <name>Mg(2+)</name>
        <dbReference type="ChEBI" id="CHEBI:18420"/>
    </cofactor>
    <cofactor evidence="8">
        <name>Mn(2+)</name>
        <dbReference type="ChEBI" id="CHEBI:29035"/>
    </cofactor>
</comment>
<feature type="binding site" evidence="8">
    <location>
        <position position="263"/>
    </location>
    <ligand>
        <name>Mg(2+)</name>
        <dbReference type="ChEBI" id="CHEBI:18420"/>
    </ligand>
</feature>
<comment type="catalytic activity">
    <reaction evidence="8">
        <text>L-histidyl-[protein] + UTP = N(tele)-(5'-uridylyl)-L-histidyl-[protein] + diphosphate</text>
        <dbReference type="Rhea" id="RHEA:83891"/>
        <dbReference type="Rhea" id="RHEA-COMP:9745"/>
        <dbReference type="Rhea" id="RHEA-COMP:20239"/>
        <dbReference type="ChEBI" id="CHEBI:29979"/>
        <dbReference type="ChEBI" id="CHEBI:33019"/>
        <dbReference type="ChEBI" id="CHEBI:46398"/>
        <dbReference type="ChEBI" id="CHEBI:233474"/>
    </reaction>
</comment>
<dbReference type="Proteomes" id="UP000316688">
    <property type="component" value="Unassembled WGS sequence"/>
</dbReference>
<comment type="catalytic activity">
    <reaction evidence="8">
        <text>L-threonyl-[protein] + ATP = 3-O-(5'-adenylyl)-L-threonyl-[protein] + diphosphate</text>
        <dbReference type="Rhea" id="RHEA:54292"/>
        <dbReference type="Rhea" id="RHEA-COMP:11060"/>
        <dbReference type="Rhea" id="RHEA-COMP:13847"/>
        <dbReference type="ChEBI" id="CHEBI:30013"/>
        <dbReference type="ChEBI" id="CHEBI:30616"/>
        <dbReference type="ChEBI" id="CHEBI:33019"/>
        <dbReference type="ChEBI" id="CHEBI:138113"/>
        <dbReference type="EC" id="2.7.7.108"/>
    </reaction>
</comment>
<proteinExistence type="inferred from homology"/>
<dbReference type="GO" id="GO:0000287">
    <property type="term" value="F:magnesium ion binding"/>
    <property type="evidence" value="ECO:0007669"/>
    <property type="project" value="UniProtKB-UniRule"/>
</dbReference>
<feature type="binding site" evidence="8">
    <location>
        <position position="182"/>
    </location>
    <ligand>
        <name>ATP</name>
        <dbReference type="ChEBI" id="CHEBI:30616"/>
    </ligand>
</feature>
<feature type="binding site" evidence="8">
    <location>
        <position position="111"/>
    </location>
    <ligand>
        <name>ATP</name>
        <dbReference type="ChEBI" id="CHEBI:30616"/>
    </ligand>
</feature>
<accession>A0A557RHC2</accession>
<dbReference type="InterPro" id="IPR003846">
    <property type="entry name" value="SelO"/>
</dbReference>
<feature type="binding site" evidence="8">
    <location>
        <position position="124"/>
    </location>
    <ligand>
        <name>ATP</name>
        <dbReference type="ChEBI" id="CHEBI:30616"/>
    </ligand>
</feature>
<evidence type="ECO:0000256" key="8">
    <source>
        <dbReference type="HAMAP-Rule" id="MF_00692"/>
    </source>
</evidence>
<keyword evidence="7 8" id="KW-0460">Magnesium</keyword>
<feature type="binding site" evidence="8">
    <location>
        <position position="88"/>
    </location>
    <ligand>
        <name>ATP</name>
        <dbReference type="ChEBI" id="CHEBI:30616"/>
    </ligand>
</feature>
<evidence type="ECO:0000256" key="2">
    <source>
        <dbReference type="ARBA" id="ARBA00022679"/>
    </source>
</evidence>
<dbReference type="EMBL" id="VMKP01000003">
    <property type="protein sequence ID" value="TVO64581.1"/>
    <property type="molecule type" value="Genomic_DNA"/>
</dbReference>
<dbReference type="EC" id="2.7.7.108" evidence="8"/>
<evidence type="ECO:0000313" key="9">
    <source>
        <dbReference type="EMBL" id="TVO64581.1"/>
    </source>
</evidence>
<comment type="catalytic activity">
    <reaction evidence="8">
        <text>L-seryl-[protein] + ATP = 3-O-(5'-adenylyl)-L-seryl-[protein] + diphosphate</text>
        <dbReference type="Rhea" id="RHEA:58120"/>
        <dbReference type="Rhea" id="RHEA-COMP:9863"/>
        <dbReference type="Rhea" id="RHEA-COMP:15073"/>
        <dbReference type="ChEBI" id="CHEBI:29999"/>
        <dbReference type="ChEBI" id="CHEBI:30616"/>
        <dbReference type="ChEBI" id="CHEBI:33019"/>
        <dbReference type="ChEBI" id="CHEBI:142516"/>
        <dbReference type="EC" id="2.7.7.108"/>
    </reaction>
</comment>
<name>A0A557RHC2_9GAMM</name>
<reference evidence="9 10" key="1">
    <citation type="submission" date="2019-07" db="EMBL/GenBank/DDBJ databases">
        <title>Reclasification of Spiribacter aquaticus.</title>
        <authorList>
            <person name="Leon M.J."/>
            <person name="Sanchez-Porro C."/>
            <person name="Ventosa A."/>
        </authorList>
    </citation>
    <scope>NUCLEOTIDE SEQUENCE [LARGE SCALE GENOMIC DNA]</scope>
    <source>
        <strain evidence="9 10">SP30</strain>
    </source>
</reference>
<feature type="binding site" evidence="8">
    <location>
        <position position="263"/>
    </location>
    <ligand>
        <name>ATP</name>
        <dbReference type="ChEBI" id="CHEBI:30616"/>
    </ligand>
</feature>
<dbReference type="HAMAP" id="MF_00692">
    <property type="entry name" value="SelO"/>
    <property type="match status" value="1"/>
</dbReference>
<keyword evidence="3 8" id="KW-0548">Nucleotidyltransferase</keyword>
<feature type="binding site" evidence="8">
    <location>
        <position position="175"/>
    </location>
    <ligand>
        <name>ATP</name>
        <dbReference type="ChEBI" id="CHEBI:30616"/>
    </ligand>
</feature>
<gene>
    <name evidence="8" type="primary">ydiU</name>
    <name evidence="8" type="synonym">selO</name>
    <name evidence="9" type="ORF">FPL11_07995</name>
</gene>
<organism evidence="9 10">
    <name type="scientific">Spiribacter aquaticus</name>
    <dbReference type="NCBI Taxonomy" id="1935996"/>
    <lineage>
        <taxon>Bacteria</taxon>
        <taxon>Pseudomonadati</taxon>
        <taxon>Pseudomonadota</taxon>
        <taxon>Gammaproteobacteria</taxon>
        <taxon>Chromatiales</taxon>
        <taxon>Ectothiorhodospiraceae</taxon>
        <taxon>Spiribacter</taxon>
    </lineage>
</organism>
<comment type="similarity">
    <text evidence="1 8">Belongs to the SELO family.</text>
</comment>
<feature type="binding site" evidence="8">
    <location>
        <position position="254"/>
    </location>
    <ligand>
        <name>Mg(2+)</name>
        <dbReference type="ChEBI" id="CHEBI:18420"/>
    </ligand>
</feature>
<keyword evidence="4 8" id="KW-0479">Metal-binding</keyword>
<evidence type="ECO:0000256" key="7">
    <source>
        <dbReference type="ARBA" id="ARBA00022842"/>
    </source>
</evidence>
<protein>
    <recommendedName>
        <fullName evidence="8">Protein nucleotidyltransferase YdiU</fullName>
        <ecNumber evidence="8">2.7.7.-</ecNumber>
    </recommendedName>
    <alternativeName>
        <fullName evidence="8">Protein adenylyltransferase YdiU</fullName>
        <ecNumber evidence="8">2.7.7.108</ecNumber>
    </alternativeName>
    <alternativeName>
        <fullName evidence="8">Protein uridylyltransferase YdiU</fullName>
        <ecNumber evidence="8">2.7.7.-</ecNumber>
    </alternativeName>
</protein>
<keyword evidence="8" id="KW-0464">Manganese</keyword>
<comment type="function">
    <text evidence="8">Nucleotidyltransferase involved in the post-translational modification of proteins. It can catalyze the addition of adenosine monophosphate (AMP) or uridine monophosphate (UMP) to a protein, resulting in modifications known as AMPylation and UMPylation.</text>
</comment>
<comment type="caution">
    <text evidence="9">The sequence shown here is derived from an EMBL/GenBank/DDBJ whole genome shotgun (WGS) entry which is preliminary data.</text>
</comment>
<evidence type="ECO:0000313" key="10">
    <source>
        <dbReference type="Proteomes" id="UP000316688"/>
    </source>
</evidence>
<comment type="catalytic activity">
    <reaction evidence="8">
        <text>L-tyrosyl-[protein] + UTP = O-(5'-uridylyl)-L-tyrosyl-[protein] + diphosphate</text>
        <dbReference type="Rhea" id="RHEA:83887"/>
        <dbReference type="Rhea" id="RHEA-COMP:10136"/>
        <dbReference type="Rhea" id="RHEA-COMP:20238"/>
        <dbReference type="ChEBI" id="CHEBI:33019"/>
        <dbReference type="ChEBI" id="CHEBI:46398"/>
        <dbReference type="ChEBI" id="CHEBI:46858"/>
        <dbReference type="ChEBI" id="CHEBI:90602"/>
    </reaction>
</comment>
<evidence type="ECO:0000256" key="3">
    <source>
        <dbReference type="ARBA" id="ARBA00022695"/>
    </source>
</evidence>
<keyword evidence="5 8" id="KW-0547">Nucleotide-binding</keyword>
<keyword evidence="10" id="KW-1185">Reference proteome</keyword>
<feature type="binding site" evidence="8">
    <location>
        <position position="91"/>
    </location>
    <ligand>
        <name>ATP</name>
        <dbReference type="ChEBI" id="CHEBI:30616"/>
    </ligand>
</feature>
<dbReference type="GO" id="GO:0030145">
    <property type="term" value="F:manganese ion binding"/>
    <property type="evidence" value="ECO:0007669"/>
    <property type="project" value="UniProtKB-UniRule"/>
</dbReference>